<protein>
    <submittedName>
        <fullName evidence="2">GSU2403 family nucleotidyltransferase fold protein</fullName>
    </submittedName>
</protein>
<evidence type="ECO:0000259" key="1">
    <source>
        <dbReference type="Pfam" id="PF12281"/>
    </source>
</evidence>
<dbReference type="Pfam" id="PF12281">
    <property type="entry name" value="NTP_transf_8"/>
    <property type="match status" value="1"/>
</dbReference>
<dbReference type="InterPro" id="IPR058575">
    <property type="entry name" value="NTP_transf_8_dom"/>
</dbReference>
<dbReference type="EMBL" id="CP136921">
    <property type="protein sequence ID" value="WOO31808.1"/>
    <property type="molecule type" value="Genomic_DNA"/>
</dbReference>
<keyword evidence="3" id="KW-1185">Reference proteome</keyword>
<feature type="domain" description="Nucleotidyltransferase-like" evidence="1">
    <location>
        <begin position="2"/>
        <end position="43"/>
    </location>
</feature>
<dbReference type="RefSeq" id="WP_317701277.1">
    <property type="nucleotide sequence ID" value="NZ_CP136921.1"/>
</dbReference>
<dbReference type="Proteomes" id="UP001303211">
    <property type="component" value="Chromosome"/>
</dbReference>
<name>A0ABZ0J1T3_9BURK</name>
<sequence length="50" mass="5793">MEPSSFVAFKHWLAAQAPHRTAPKRRRDQRQAEIVQALLDEKMLFAKDDG</sequence>
<gene>
    <name evidence="2" type="ORF">P4826_15600</name>
</gene>
<organism evidence="2 3">
    <name type="scientific">Diaphorobacter limosus</name>
    <dbReference type="NCBI Taxonomy" id="3036128"/>
    <lineage>
        <taxon>Bacteria</taxon>
        <taxon>Pseudomonadati</taxon>
        <taxon>Pseudomonadota</taxon>
        <taxon>Betaproteobacteria</taxon>
        <taxon>Burkholderiales</taxon>
        <taxon>Comamonadaceae</taxon>
        <taxon>Diaphorobacter</taxon>
    </lineage>
</organism>
<reference evidence="2 3" key="1">
    <citation type="submission" date="2023-03" db="EMBL/GenBank/DDBJ databases">
        <title>Diaphorobacter basophil sp. nov., isolated from a sewage-treatment plant.</title>
        <authorList>
            <person name="Yang K."/>
        </authorList>
    </citation>
    <scope>NUCLEOTIDE SEQUENCE [LARGE SCALE GENOMIC DNA]</scope>
    <source>
        <strain evidence="2 3">Y-1</strain>
    </source>
</reference>
<evidence type="ECO:0000313" key="3">
    <source>
        <dbReference type="Proteomes" id="UP001303211"/>
    </source>
</evidence>
<proteinExistence type="predicted"/>
<accession>A0ABZ0J1T3</accession>
<evidence type="ECO:0000313" key="2">
    <source>
        <dbReference type="EMBL" id="WOO31808.1"/>
    </source>
</evidence>